<reference evidence="1 2" key="1">
    <citation type="submission" date="2019-06" db="EMBL/GenBank/DDBJ databases">
        <title>Pac Bio to generate improved reference genome sequences for organisms with transposon mutant libraries (support for FEBA project).</title>
        <authorList>
            <person name="Blow M."/>
        </authorList>
    </citation>
    <scope>NUCLEOTIDE SEQUENCE [LARGE SCALE GENOMIC DNA]</scope>
    <source>
        <strain evidence="1 2">USDA 1844</strain>
    </source>
</reference>
<dbReference type="Proteomes" id="UP000319824">
    <property type="component" value="Unassembled WGS sequence"/>
</dbReference>
<evidence type="ECO:0000313" key="1">
    <source>
        <dbReference type="EMBL" id="TVZ66284.1"/>
    </source>
</evidence>
<accession>A0A559SVB6</accession>
<gene>
    <name evidence="1" type="ORF">BCL32_6645</name>
</gene>
<organism evidence="1 2">
    <name type="scientific">Rhizobium mongolense USDA 1844</name>
    <dbReference type="NCBI Taxonomy" id="1079460"/>
    <lineage>
        <taxon>Bacteria</taxon>
        <taxon>Pseudomonadati</taxon>
        <taxon>Pseudomonadota</taxon>
        <taxon>Alphaproteobacteria</taxon>
        <taxon>Hyphomicrobiales</taxon>
        <taxon>Rhizobiaceae</taxon>
        <taxon>Rhizobium/Agrobacterium group</taxon>
        <taxon>Rhizobium</taxon>
    </lineage>
</organism>
<proteinExistence type="predicted"/>
<dbReference type="AlphaFoldDB" id="A0A559SVB6"/>
<protein>
    <submittedName>
        <fullName evidence="1">Uncharacterized protein</fullName>
    </submittedName>
</protein>
<dbReference type="EMBL" id="VISO01000003">
    <property type="protein sequence ID" value="TVZ66284.1"/>
    <property type="molecule type" value="Genomic_DNA"/>
</dbReference>
<name>A0A559SVB6_9HYPH</name>
<evidence type="ECO:0000313" key="2">
    <source>
        <dbReference type="Proteomes" id="UP000319824"/>
    </source>
</evidence>
<comment type="caution">
    <text evidence="1">The sequence shown here is derived from an EMBL/GenBank/DDBJ whole genome shotgun (WGS) entry which is preliminary data.</text>
</comment>
<sequence>MAEGNFYRRSTGMATCGRTNRAFEGTIRTIKANFALKSME</sequence>